<gene>
    <name evidence="2" type="ORF">CJ030_MR5G019103</name>
</gene>
<feature type="transmembrane region" description="Helical" evidence="1">
    <location>
        <begin position="51"/>
        <end position="71"/>
    </location>
</feature>
<reference evidence="2 3" key="1">
    <citation type="journal article" date="2019" name="Plant Biotechnol. J.">
        <title>The red bayberry genome and genetic basis of sex determination.</title>
        <authorList>
            <person name="Jia H.M."/>
            <person name="Jia H.J."/>
            <person name="Cai Q.L."/>
            <person name="Wang Y."/>
            <person name="Zhao H.B."/>
            <person name="Yang W.F."/>
            <person name="Wang G.Y."/>
            <person name="Li Y.H."/>
            <person name="Zhan D.L."/>
            <person name="Shen Y.T."/>
            <person name="Niu Q.F."/>
            <person name="Chang L."/>
            <person name="Qiu J."/>
            <person name="Zhao L."/>
            <person name="Xie H.B."/>
            <person name="Fu W.Y."/>
            <person name="Jin J."/>
            <person name="Li X.W."/>
            <person name="Jiao Y."/>
            <person name="Zhou C.C."/>
            <person name="Tu T."/>
            <person name="Chai C.Y."/>
            <person name="Gao J.L."/>
            <person name="Fan L.J."/>
            <person name="van de Weg E."/>
            <person name="Wang J.Y."/>
            <person name="Gao Z.S."/>
        </authorList>
    </citation>
    <scope>NUCLEOTIDE SEQUENCE [LARGE SCALE GENOMIC DNA]</scope>
    <source>
        <tissue evidence="2">Leaves</tissue>
    </source>
</reference>
<dbReference type="PANTHER" id="PTHR47264">
    <property type="entry name" value="OS01G0128800 PROTEIN"/>
    <property type="match status" value="1"/>
</dbReference>
<dbReference type="EMBL" id="RXIC02000023">
    <property type="protein sequence ID" value="KAB1212520.1"/>
    <property type="molecule type" value="Genomic_DNA"/>
</dbReference>
<comment type="caution">
    <text evidence="2">The sequence shown here is derived from an EMBL/GenBank/DDBJ whole genome shotgun (WGS) entry which is preliminary data.</text>
</comment>
<dbReference type="PANTHER" id="PTHR47264:SF3">
    <property type="entry name" value="SYNAPTOTAGMIN-5 ISOFORM X1"/>
    <property type="match status" value="1"/>
</dbReference>
<dbReference type="Proteomes" id="UP000516437">
    <property type="component" value="Chromosome 5"/>
</dbReference>
<keyword evidence="3" id="KW-1185">Reference proteome</keyword>
<protein>
    <submittedName>
        <fullName evidence="2">Uncharacterized protein</fullName>
    </submittedName>
</protein>
<name>A0A6A1VNK9_9ROSI</name>
<evidence type="ECO:0000313" key="2">
    <source>
        <dbReference type="EMBL" id="KAB1212520.1"/>
    </source>
</evidence>
<evidence type="ECO:0000313" key="3">
    <source>
        <dbReference type="Proteomes" id="UP000516437"/>
    </source>
</evidence>
<dbReference type="AlphaFoldDB" id="A0A6A1VNK9"/>
<keyword evidence="1" id="KW-0812">Transmembrane</keyword>
<feature type="transmembrane region" description="Helical" evidence="1">
    <location>
        <begin position="27"/>
        <end position="45"/>
    </location>
</feature>
<dbReference type="OrthoDB" id="270970at2759"/>
<accession>A0A6A1VNK9</accession>
<evidence type="ECO:0000256" key="1">
    <source>
        <dbReference type="SAM" id="Phobius"/>
    </source>
</evidence>
<keyword evidence="1" id="KW-0472">Membrane</keyword>
<sequence>MGGRKRRGFSFDEAREFLNNLREEKPLLPLLIPLILLAWAFERWFFSFSNWVPLVVAVWATIQVGSLWFSISSP</sequence>
<proteinExistence type="predicted"/>
<organism evidence="2 3">
    <name type="scientific">Morella rubra</name>
    <name type="common">Chinese bayberry</name>
    <dbReference type="NCBI Taxonomy" id="262757"/>
    <lineage>
        <taxon>Eukaryota</taxon>
        <taxon>Viridiplantae</taxon>
        <taxon>Streptophyta</taxon>
        <taxon>Embryophyta</taxon>
        <taxon>Tracheophyta</taxon>
        <taxon>Spermatophyta</taxon>
        <taxon>Magnoliopsida</taxon>
        <taxon>eudicotyledons</taxon>
        <taxon>Gunneridae</taxon>
        <taxon>Pentapetalae</taxon>
        <taxon>rosids</taxon>
        <taxon>fabids</taxon>
        <taxon>Fagales</taxon>
        <taxon>Myricaceae</taxon>
        <taxon>Morella</taxon>
    </lineage>
</organism>
<keyword evidence="1" id="KW-1133">Transmembrane helix</keyword>